<evidence type="ECO:0000256" key="3">
    <source>
        <dbReference type="ARBA" id="ARBA00022475"/>
    </source>
</evidence>
<dbReference type="PANTHER" id="PTHR37937">
    <property type="entry name" value="CONJUGATIVE TRANSFER: DNA TRANSPORT"/>
    <property type="match status" value="1"/>
</dbReference>
<organism evidence="9 10">
    <name type="scientific">Rubellimicrobium rubrum</name>
    <dbReference type="NCBI Taxonomy" id="2585369"/>
    <lineage>
        <taxon>Bacteria</taxon>
        <taxon>Pseudomonadati</taxon>
        <taxon>Pseudomonadota</taxon>
        <taxon>Alphaproteobacteria</taxon>
        <taxon>Rhodobacterales</taxon>
        <taxon>Roseobacteraceae</taxon>
        <taxon>Rubellimicrobium</taxon>
    </lineage>
</organism>
<protein>
    <submittedName>
        <fullName evidence="9">Conjugal transfer protein TraG</fullName>
    </submittedName>
</protein>
<evidence type="ECO:0000313" key="9">
    <source>
        <dbReference type="EMBL" id="TNC49565.1"/>
    </source>
</evidence>
<proteinExistence type="inferred from homology"/>
<dbReference type="InterPro" id="IPR003688">
    <property type="entry name" value="TraG/VirD4"/>
</dbReference>
<dbReference type="AlphaFoldDB" id="A0A5C4MVF1"/>
<reference evidence="9 10" key="1">
    <citation type="submission" date="2019-06" db="EMBL/GenBank/DDBJ databases">
        <title>YIM 131921 draft genome.</title>
        <authorList>
            <person name="Jiang L."/>
        </authorList>
    </citation>
    <scope>NUCLEOTIDE SEQUENCE [LARGE SCALE GENOMIC DNA]</scope>
    <source>
        <strain evidence="9 10">YIM 131921</strain>
    </source>
</reference>
<evidence type="ECO:0000256" key="5">
    <source>
        <dbReference type="ARBA" id="ARBA00022989"/>
    </source>
</evidence>
<dbReference type="InterPro" id="IPR051539">
    <property type="entry name" value="T4SS-coupling_protein"/>
</dbReference>
<dbReference type="SUPFAM" id="SSF52540">
    <property type="entry name" value="P-loop containing nucleoside triphosphate hydrolases"/>
    <property type="match status" value="1"/>
</dbReference>
<keyword evidence="6 8" id="KW-0472">Membrane</keyword>
<feature type="transmembrane region" description="Helical" evidence="8">
    <location>
        <begin position="157"/>
        <end position="179"/>
    </location>
</feature>
<feature type="region of interest" description="Disordered" evidence="7">
    <location>
        <begin position="240"/>
        <end position="261"/>
    </location>
</feature>
<dbReference type="OrthoDB" id="9759295at2"/>
<evidence type="ECO:0000256" key="7">
    <source>
        <dbReference type="SAM" id="MobiDB-lite"/>
    </source>
</evidence>
<comment type="subcellular location">
    <subcellularLocation>
        <location evidence="1">Cell membrane</location>
        <topology evidence="1">Multi-pass membrane protein</topology>
    </subcellularLocation>
</comment>
<dbReference type="InterPro" id="IPR027417">
    <property type="entry name" value="P-loop_NTPase"/>
</dbReference>
<feature type="transmembrane region" description="Helical" evidence="8">
    <location>
        <begin position="88"/>
        <end position="107"/>
    </location>
</feature>
<feature type="region of interest" description="Disordered" evidence="7">
    <location>
        <begin position="697"/>
        <end position="718"/>
    </location>
</feature>
<evidence type="ECO:0000256" key="6">
    <source>
        <dbReference type="ARBA" id="ARBA00023136"/>
    </source>
</evidence>
<feature type="transmembrane region" description="Helical" evidence="8">
    <location>
        <begin position="119"/>
        <end position="137"/>
    </location>
</feature>
<dbReference type="NCBIfam" id="NF010394">
    <property type="entry name" value="PRK13822.1"/>
    <property type="match status" value="1"/>
</dbReference>
<evidence type="ECO:0000256" key="2">
    <source>
        <dbReference type="ARBA" id="ARBA00008806"/>
    </source>
</evidence>
<feature type="region of interest" description="Disordered" evidence="7">
    <location>
        <begin position="1"/>
        <end position="26"/>
    </location>
</feature>
<evidence type="ECO:0000256" key="1">
    <source>
        <dbReference type="ARBA" id="ARBA00004651"/>
    </source>
</evidence>
<dbReference type="Gene3D" id="3.40.50.300">
    <property type="entry name" value="P-loop containing nucleotide triphosphate hydrolases"/>
    <property type="match status" value="1"/>
</dbReference>
<gene>
    <name evidence="9" type="ORF">FHG66_10620</name>
</gene>
<comment type="caution">
    <text evidence="9">The sequence shown here is derived from an EMBL/GenBank/DDBJ whole genome shotgun (WGS) entry which is preliminary data.</text>
</comment>
<dbReference type="Proteomes" id="UP000305887">
    <property type="component" value="Unassembled WGS sequence"/>
</dbReference>
<keyword evidence="10" id="KW-1185">Reference proteome</keyword>
<keyword evidence="4 8" id="KW-0812">Transmembrane</keyword>
<evidence type="ECO:0000256" key="4">
    <source>
        <dbReference type="ARBA" id="ARBA00022692"/>
    </source>
</evidence>
<dbReference type="CDD" id="cd01127">
    <property type="entry name" value="TrwB_TraG_TraD_VirD4"/>
    <property type="match status" value="1"/>
</dbReference>
<name>A0A5C4MVF1_9RHOB</name>
<evidence type="ECO:0000256" key="8">
    <source>
        <dbReference type="SAM" id="Phobius"/>
    </source>
</evidence>
<sequence length="718" mass="76362">MRRRVEPWRPRPGPPPRGPPWTRRSSMPGLARRAADLGRDGLAFALQLWPLALAWPAREGALVLWREAVLLSPTLGSGGIEARLATTLWPAAGLMGPILLMMVALGLRVRRLAPLTTALAGLVGLAGTLALTLWPVGRGLAPLVGRLSALELVERIPVAYTVVAVVGVVALGVGLRLLVAPPRGAGGTSGARARSDNHGHADWLSLTEAQRLFPGPDPVHGGLVVGEAYRVDQDRAVRRRGVGSAGRSMRPFDPDDPTSWGQGGRAPLLIDPCRSGPTHALVLAGSGGFKTTSVGVPTLLTWTGSAVVLDPSREVGPMVAGARQTRLGQRVVTLDPSGGSTGGFNALDWIDTASPLAEANVEAVATWLAGEPARGSRAGGGGEFFRDMGKSLIACLLADLLWDEELGARDKTLRQLRRVLVTPEAEMRRLLAQVHAGSASPLARDLAGTLMGLVDETFSGVYANAVQATRWLSTAAYADLVSGDTFETRELCGGRLTVFVQIPLKVLQASPGLGRVVIGALLNAAYEADGRVAGRILFLLDEVARLGPMAALETARDAGRKYGLTLLLLYQSAGQLVEQWGREGARAWYDGTSWRLYAALQDPETARELSEVCGEHGVVVLSEGDSRGSSGRWGRATQASSGTSATRSEMRRRLITPDELLQDTRTDEAFVIVRGTRPLRCGRAIYFRRPEMAATVAPSRFQPSAPRPAPGRRGRMAS</sequence>
<dbReference type="GO" id="GO:0005886">
    <property type="term" value="C:plasma membrane"/>
    <property type="evidence" value="ECO:0007669"/>
    <property type="project" value="UniProtKB-SubCell"/>
</dbReference>
<feature type="compositionally biased region" description="Pro residues" evidence="7">
    <location>
        <begin position="10"/>
        <end position="19"/>
    </location>
</feature>
<accession>A0A5C4MVF1</accession>
<dbReference type="EMBL" id="VDFU01000010">
    <property type="protein sequence ID" value="TNC49565.1"/>
    <property type="molecule type" value="Genomic_DNA"/>
</dbReference>
<dbReference type="Pfam" id="PF02534">
    <property type="entry name" value="T4SS-DNA_transf"/>
    <property type="match status" value="1"/>
</dbReference>
<feature type="compositionally biased region" description="Polar residues" evidence="7">
    <location>
        <begin position="637"/>
        <end position="647"/>
    </location>
</feature>
<keyword evidence="3" id="KW-1003">Cell membrane</keyword>
<keyword evidence="5 8" id="KW-1133">Transmembrane helix</keyword>
<evidence type="ECO:0000313" key="10">
    <source>
        <dbReference type="Proteomes" id="UP000305887"/>
    </source>
</evidence>
<dbReference type="PANTHER" id="PTHR37937:SF1">
    <property type="entry name" value="CONJUGATIVE TRANSFER: DNA TRANSPORT"/>
    <property type="match status" value="1"/>
</dbReference>
<comment type="similarity">
    <text evidence="2">Belongs to the VirD4/TraG family.</text>
</comment>
<feature type="region of interest" description="Disordered" evidence="7">
    <location>
        <begin position="624"/>
        <end position="650"/>
    </location>
</feature>